<dbReference type="GeneID" id="40310947"/>
<dbReference type="RefSeq" id="XP_029219141.1">
    <property type="nucleotide sequence ID" value="XM_029364433.1"/>
</dbReference>
<dbReference type="FunFam" id="3.30.70.60:FF:000001">
    <property type="entry name" value="Elongation factor 1-beta 1 like"/>
    <property type="match status" value="1"/>
</dbReference>
<dbReference type="InterPro" id="IPR049720">
    <property type="entry name" value="EF1B_bsu/dsu"/>
</dbReference>
<dbReference type="InterPro" id="IPR001326">
    <property type="entry name" value="Transl_elong_EF1B_B/D_CS"/>
</dbReference>
<dbReference type="InterPro" id="IPR014717">
    <property type="entry name" value="Transl_elong_EF1B/ribsomal_bS6"/>
</dbReference>
<dbReference type="SUPFAM" id="SSF54984">
    <property type="entry name" value="eEF-1beta-like"/>
    <property type="match status" value="1"/>
</dbReference>
<dbReference type="EMBL" id="NWUJ01000005">
    <property type="protein sequence ID" value="PFH35132.1"/>
    <property type="molecule type" value="Genomic_DNA"/>
</dbReference>
<comment type="caution">
    <text evidence="6">The sequence shown here is derived from an EMBL/GenBank/DDBJ whole genome shotgun (WGS) entry which is preliminary data.</text>
</comment>
<dbReference type="InterPro" id="IPR036282">
    <property type="entry name" value="Glutathione-S-Trfase_C_sf"/>
</dbReference>
<dbReference type="Proteomes" id="UP000224006">
    <property type="component" value="Chromosome V"/>
</dbReference>
<evidence type="ECO:0000256" key="2">
    <source>
        <dbReference type="ARBA" id="ARBA00022768"/>
    </source>
</evidence>
<dbReference type="InterPro" id="IPR036219">
    <property type="entry name" value="eEF-1beta-like_sf"/>
</dbReference>
<evidence type="ECO:0000256" key="3">
    <source>
        <dbReference type="ARBA" id="ARBA00022917"/>
    </source>
</evidence>
<protein>
    <submittedName>
        <fullName evidence="6">EF-1 guanine nucleotide exchange domain-containing protein</fullName>
    </submittedName>
</protein>
<feature type="region of interest" description="Disordered" evidence="4">
    <location>
        <begin position="210"/>
        <end position="232"/>
    </location>
</feature>
<feature type="domain" description="Translation elongation factor EF1B beta/delta subunit guanine nucleotide exchange" evidence="5">
    <location>
        <begin position="129"/>
        <end position="245"/>
    </location>
</feature>
<evidence type="ECO:0000259" key="5">
    <source>
        <dbReference type="SMART" id="SM00888"/>
    </source>
</evidence>
<dbReference type="VEuPathDB" id="ToxoDB:BESB_060190"/>
<dbReference type="AlphaFoldDB" id="A0A2A9MIB1"/>
<evidence type="ECO:0000256" key="4">
    <source>
        <dbReference type="SAM" id="MobiDB-lite"/>
    </source>
</evidence>
<dbReference type="KEGG" id="bbes:BESB_060190"/>
<reference evidence="6 7" key="1">
    <citation type="submission" date="2017-09" db="EMBL/GenBank/DDBJ databases">
        <title>Genome sequencing of Besnoitia besnoiti strain Bb-Ger1.</title>
        <authorList>
            <person name="Schares G."/>
            <person name="Venepally P."/>
            <person name="Lorenzi H.A."/>
        </authorList>
    </citation>
    <scope>NUCLEOTIDE SEQUENCE [LARGE SCALE GENOMIC DNA]</scope>
    <source>
        <strain evidence="6 7">Bb-Ger1</strain>
    </source>
</reference>
<sequence length="245" mass="27369">MVVPDFGNLKSDIGVGKLNEYLATRSYISGYHATQDDVTIFSKLLGAPNATKFVDANRWYRHIAHFSAIQKGAWPRGELKAEKPKQEDDDDDIDLFGKSGDDDKEAVKKLAESKKKEAAGKKKKEVINKSSLVIEVKPADAETSLDEISKLCKEIKIEGVTWGEAVKKVPVAFGLYKLQLCCTILDDVVNTNEIVDQIEALGMTPEQLEKLKKRQEGEEEEDEEEEDDETYGLVQSAEIVSFNKL</sequence>
<dbReference type="Gene3D" id="3.30.70.60">
    <property type="match status" value="1"/>
</dbReference>
<dbReference type="CDD" id="cd00292">
    <property type="entry name" value="EF1B"/>
    <property type="match status" value="1"/>
</dbReference>
<dbReference type="OrthoDB" id="331763at2759"/>
<keyword evidence="7" id="KW-1185">Reference proteome</keyword>
<dbReference type="CDD" id="cd10308">
    <property type="entry name" value="GST_C_eEF1b_like"/>
    <property type="match status" value="1"/>
</dbReference>
<dbReference type="PANTHER" id="PTHR11595">
    <property type="entry name" value="EF-HAND AND COILED-COIL DOMAIN-CONTAINING FAMILY MEMBER"/>
    <property type="match status" value="1"/>
</dbReference>
<feature type="compositionally biased region" description="Basic and acidic residues" evidence="4">
    <location>
        <begin position="77"/>
        <end position="86"/>
    </location>
</feature>
<comment type="similarity">
    <text evidence="1">Belongs to the EF-1-beta/EF-1-delta family.</text>
</comment>
<evidence type="ECO:0000313" key="6">
    <source>
        <dbReference type="EMBL" id="PFH35132.1"/>
    </source>
</evidence>
<dbReference type="GO" id="GO:0005085">
    <property type="term" value="F:guanyl-nucleotide exchange factor activity"/>
    <property type="evidence" value="ECO:0007669"/>
    <property type="project" value="TreeGrafter"/>
</dbReference>
<feature type="region of interest" description="Disordered" evidence="4">
    <location>
        <begin position="77"/>
        <end position="100"/>
    </location>
</feature>
<evidence type="ECO:0000256" key="1">
    <source>
        <dbReference type="ARBA" id="ARBA00007411"/>
    </source>
</evidence>
<dbReference type="STRING" id="94643.A0A2A9MIB1"/>
<feature type="compositionally biased region" description="Acidic residues" evidence="4">
    <location>
        <begin position="217"/>
        <end position="230"/>
    </location>
</feature>
<dbReference type="GO" id="GO:0005853">
    <property type="term" value="C:eukaryotic translation elongation factor 1 complex"/>
    <property type="evidence" value="ECO:0007669"/>
    <property type="project" value="InterPro"/>
</dbReference>
<dbReference type="PROSITE" id="PS00824">
    <property type="entry name" value="EF1BD_1"/>
    <property type="match status" value="1"/>
</dbReference>
<evidence type="ECO:0000313" key="7">
    <source>
        <dbReference type="Proteomes" id="UP000224006"/>
    </source>
</evidence>
<keyword evidence="2" id="KW-0251">Elongation factor</keyword>
<dbReference type="Gene3D" id="1.20.1050.130">
    <property type="match status" value="1"/>
</dbReference>
<proteinExistence type="inferred from homology"/>
<dbReference type="SUPFAM" id="SSF47616">
    <property type="entry name" value="GST C-terminal domain-like"/>
    <property type="match status" value="1"/>
</dbReference>
<dbReference type="PANTHER" id="PTHR11595:SF21">
    <property type="entry name" value="ELONGATION FACTOR 1-BETA"/>
    <property type="match status" value="1"/>
</dbReference>
<keyword evidence="3" id="KW-0648">Protein biosynthesis</keyword>
<gene>
    <name evidence="6" type="ORF">BESB_060190</name>
</gene>
<dbReference type="GO" id="GO:0003746">
    <property type="term" value="F:translation elongation factor activity"/>
    <property type="evidence" value="ECO:0007669"/>
    <property type="project" value="UniProtKB-KW"/>
</dbReference>
<accession>A0A2A9MIB1</accession>
<organism evidence="6 7">
    <name type="scientific">Besnoitia besnoiti</name>
    <name type="common">Apicomplexan protozoan</name>
    <dbReference type="NCBI Taxonomy" id="94643"/>
    <lineage>
        <taxon>Eukaryota</taxon>
        <taxon>Sar</taxon>
        <taxon>Alveolata</taxon>
        <taxon>Apicomplexa</taxon>
        <taxon>Conoidasida</taxon>
        <taxon>Coccidia</taxon>
        <taxon>Eucoccidiorida</taxon>
        <taxon>Eimeriorina</taxon>
        <taxon>Sarcocystidae</taxon>
        <taxon>Besnoitia</taxon>
    </lineage>
</organism>
<name>A0A2A9MIB1_BESBE</name>
<dbReference type="GO" id="GO:0005829">
    <property type="term" value="C:cytosol"/>
    <property type="evidence" value="ECO:0007669"/>
    <property type="project" value="TreeGrafter"/>
</dbReference>
<dbReference type="SMART" id="SM00888">
    <property type="entry name" value="EF1_GNE"/>
    <property type="match status" value="1"/>
</dbReference>
<dbReference type="Pfam" id="PF00736">
    <property type="entry name" value="EF1_GNE"/>
    <property type="match status" value="1"/>
</dbReference>
<dbReference type="InterPro" id="IPR014038">
    <property type="entry name" value="EF1B_bsu/dsu_GNE"/>
</dbReference>